<accession>A0A143DGA7</accession>
<dbReference type="EMBL" id="CP014525">
    <property type="protein sequence ID" value="AMW35676.1"/>
    <property type="molecule type" value="Genomic_DNA"/>
</dbReference>
<evidence type="ECO:0008006" key="3">
    <source>
        <dbReference type="Google" id="ProtNLM"/>
    </source>
</evidence>
<dbReference type="Pfam" id="PF09923">
    <property type="entry name" value="DUF2155"/>
    <property type="match status" value="1"/>
</dbReference>
<sequence length="110" mass="12425">MVVAPSGAAETIERRIAVLRWLDKAAARVQTMEVEVNRTFQIQALQIIARACVERPPEEPPESAVFLDVWENKANQPAVEVFRGWMYASSPGLSAMEHPVYDIWVLDCKE</sequence>
<gene>
    <name evidence="1" type="ORF">AY555_09245</name>
</gene>
<dbReference type="AlphaFoldDB" id="A0A143DGA7"/>
<evidence type="ECO:0000313" key="2">
    <source>
        <dbReference type="Proteomes" id="UP000076066"/>
    </source>
</evidence>
<keyword evidence="2" id="KW-1185">Reference proteome</keyword>
<dbReference type="Proteomes" id="UP000076066">
    <property type="component" value="Chromosome"/>
</dbReference>
<organism evidence="1 2">
    <name type="scientific">Haematospirillum jordaniae</name>
    <dbReference type="NCBI Taxonomy" id="1549855"/>
    <lineage>
        <taxon>Bacteria</taxon>
        <taxon>Pseudomonadati</taxon>
        <taxon>Pseudomonadota</taxon>
        <taxon>Alphaproteobacteria</taxon>
        <taxon>Rhodospirillales</taxon>
        <taxon>Novispirillaceae</taxon>
        <taxon>Haematospirillum</taxon>
    </lineage>
</organism>
<proteinExistence type="predicted"/>
<dbReference type="KEGG" id="hjo:AY555_09245"/>
<name>A0A143DGA7_9PROT</name>
<protein>
    <recommendedName>
        <fullName evidence="3">Glycosyl hydrolase family 5</fullName>
    </recommendedName>
</protein>
<evidence type="ECO:0000313" key="1">
    <source>
        <dbReference type="EMBL" id="AMW35676.1"/>
    </source>
</evidence>
<dbReference type="STRING" id="1549855.AY555_09245"/>
<reference evidence="1 2" key="1">
    <citation type="submission" date="2016-02" db="EMBL/GenBank/DDBJ databases">
        <title>Complete Genome of H5569, the type strain of the newly described species Haematospirillium jordaniae.</title>
        <authorList>
            <person name="Nicholson A.C."/>
            <person name="Humrighouse B.W."/>
            <person name="Loparov V."/>
            <person name="McQuiston J.R."/>
        </authorList>
    </citation>
    <scope>NUCLEOTIDE SEQUENCE [LARGE SCALE GENOMIC DNA]</scope>
    <source>
        <strain evidence="1 2">H5569</strain>
    </source>
</reference>
<dbReference type="InterPro" id="IPR019225">
    <property type="entry name" value="DUF2155"/>
</dbReference>